<name>A0A1I2N7K0_9ACTN</name>
<evidence type="ECO:0000313" key="3">
    <source>
        <dbReference type="EMBL" id="SFF99895.1"/>
    </source>
</evidence>
<reference evidence="2 5" key="2">
    <citation type="submission" date="2020-07" db="EMBL/GenBank/DDBJ databases">
        <title>Sequencing the genomes of 1000 actinobacteria strains.</title>
        <authorList>
            <person name="Klenk H.-P."/>
        </authorList>
    </citation>
    <scope>NUCLEOTIDE SEQUENCE [LARGE SCALE GENOMIC DNA]</scope>
    <source>
        <strain evidence="2 5">DSM 45117</strain>
    </source>
</reference>
<evidence type="ECO:0000313" key="4">
    <source>
        <dbReference type="Proteomes" id="UP000199052"/>
    </source>
</evidence>
<evidence type="ECO:0000313" key="2">
    <source>
        <dbReference type="EMBL" id="NYH85640.1"/>
    </source>
</evidence>
<accession>A0A1I2N7K0</accession>
<sequence length="97" mass="9932">MDRSVRVVPEPDSGFGSGVLVEAQIRARLLELPLLRLDAEVVVTPAAAFRDLLAGAMQAGGGAPDSARTSRRPGAALADAVSLTDQSAATLHRAKAG</sequence>
<dbReference type="Proteomes" id="UP000533017">
    <property type="component" value="Unassembled WGS sequence"/>
</dbReference>
<evidence type="ECO:0000313" key="5">
    <source>
        <dbReference type="Proteomes" id="UP000533017"/>
    </source>
</evidence>
<reference evidence="3 4" key="1">
    <citation type="submission" date="2016-10" db="EMBL/GenBank/DDBJ databases">
        <authorList>
            <person name="de Groot N.N."/>
        </authorList>
    </citation>
    <scope>NUCLEOTIDE SEQUENCE [LARGE SCALE GENOMIC DNA]</scope>
    <source>
        <strain evidence="3 4">CPCC 202808</strain>
    </source>
</reference>
<dbReference type="STRING" id="504797.SAMN05421678_103253"/>
<evidence type="ECO:0000256" key="1">
    <source>
        <dbReference type="SAM" id="MobiDB-lite"/>
    </source>
</evidence>
<dbReference type="Proteomes" id="UP000199052">
    <property type="component" value="Unassembled WGS sequence"/>
</dbReference>
<keyword evidence="5" id="KW-1185">Reference proteome</keyword>
<dbReference type="RefSeq" id="WP_092882248.1">
    <property type="nucleotide sequence ID" value="NZ_FOOI01000003.1"/>
</dbReference>
<proteinExistence type="predicted"/>
<dbReference type="EMBL" id="FOOI01000003">
    <property type="protein sequence ID" value="SFF99895.1"/>
    <property type="molecule type" value="Genomic_DNA"/>
</dbReference>
<gene>
    <name evidence="2" type="ORF">FHR37_004491</name>
    <name evidence="3" type="ORF">SAMN05421678_103253</name>
</gene>
<organism evidence="3 4">
    <name type="scientific">Actinopolymorpha cephalotaxi</name>
    <dbReference type="NCBI Taxonomy" id="504797"/>
    <lineage>
        <taxon>Bacteria</taxon>
        <taxon>Bacillati</taxon>
        <taxon>Actinomycetota</taxon>
        <taxon>Actinomycetes</taxon>
        <taxon>Propionibacteriales</taxon>
        <taxon>Actinopolymorphaceae</taxon>
        <taxon>Actinopolymorpha</taxon>
    </lineage>
</organism>
<protein>
    <submittedName>
        <fullName evidence="3">Uncharacterized protein</fullName>
    </submittedName>
</protein>
<dbReference type="AlphaFoldDB" id="A0A1I2N7K0"/>
<dbReference type="EMBL" id="JACBZA010000001">
    <property type="protein sequence ID" value="NYH85640.1"/>
    <property type="molecule type" value="Genomic_DNA"/>
</dbReference>
<feature type="region of interest" description="Disordered" evidence="1">
    <location>
        <begin position="58"/>
        <end position="81"/>
    </location>
</feature>